<dbReference type="InterPro" id="IPR006016">
    <property type="entry name" value="UspA"/>
</dbReference>
<feature type="compositionally biased region" description="Polar residues" evidence="1">
    <location>
        <begin position="393"/>
        <end position="431"/>
    </location>
</feature>
<dbReference type="Gene3D" id="3.40.50.620">
    <property type="entry name" value="HUPs"/>
    <property type="match status" value="1"/>
</dbReference>
<keyword evidence="4" id="KW-1185">Reference proteome</keyword>
<feature type="compositionally biased region" description="Polar residues" evidence="1">
    <location>
        <begin position="180"/>
        <end position="195"/>
    </location>
</feature>
<dbReference type="EMBL" id="ML119132">
    <property type="protein sequence ID" value="RPB11927.1"/>
    <property type="molecule type" value="Genomic_DNA"/>
</dbReference>
<dbReference type="InterPro" id="IPR014729">
    <property type="entry name" value="Rossmann-like_a/b/a_fold"/>
</dbReference>
<feature type="compositionally biased region" description="Basic and acidic residues" evidence="1">
    <location>
        <begin position="574"/>
        <end position="586"/>
    </location>
</feature>
<feature type="compositionally biased region" description="Polar residues" evidence="1">
    <location>
        <begin position="78"/>
        <end position="93"/>
    </location>
</feature>
<feature type="compositionally biased region" description="Low complexity" evidence="1">
    <location>
        <begin position="148"/>
        <end position="165"/>
    </location>
</feature>
<name>A0A3N4KN18_9PEZI</name>
<evidence type="ECO:0000259" key="2">
    <source>
        <dbReference type="Pfam" id="PF00582"/>
    </source>
</evidence>
<feature type="compositionally biased region" description="Polar residues" evidence="1">
    <location>
        <begin position="33"/>
        <end position="46"/>
    </location>
</feature>
<sequence length="708" mass="76516">MSLESALEEERLEILKLLERPSRASMYQHASGAYSTPSSPRQQYNSVLPPHHSRTSSPIRGATISSLIDMADPPPTRSPTTITWSPTVTQNVNGRHRSESGPVLNGPPKLLKDRDKQTNSLTPNDAYNFSMTPSVAPPIPRKPRSRDPSAAPSARGSIGRRSISPNTGELLREEILRSASPRSSVGRLSSPSRQNPRIAMDNEPKIDLGHAYARLNDQALASSGGILGQLPERKPLTGSDGEHIRAGTGESLTSEGGIRLQKDYDLEGERAAEDSSEEESSSLGSSPGSEEEDKEERGRPGSRSRRIDGAKPSFEENTRGSTGIIKSMIRSVGDPGGGVKKKGKKGGGIDAKKGTGNMRKTSMSLLAAAEEERKEVSSRYKVRSLLPSISITPSGSTVPGANSPTTSRRTGVHPTTNFDLPSHTSTPLSSDTEADVLDLRRAQRMDMSISPIVSTPESQRVVRTILRGEYAEISKEAEEGNRRARKYLVATDLSGEAQHALEWTIGTVLRDGDTLMAIYAIDQDTVEDGGKIVSDDGIIADMTTQLAVGSNQTLTSGTQTPGSASPRTPFQVMERSERSRERTKAEQERFVAAEAITSLVSKLLKKTRLQVKCTVEVIHCKSPKHLLTEIIDLVEPTLVVLGSRGRSALKGVLLGSFSNYLVTKSSVPVMVARKKLKHTKKYANTNVRLANNLTANATTRQLADAKVD</sequence>
<dbReference type="CDD" id="cd23659">
    <property type="entry name" value="USP_At3g01520-like"/>
    <property type="match status" value="1"/>
</dbReference>
<evidence type="ECO:0000313" key="3">
    <source>
        <dbReference type="EMBL" id="RPB11927.1"/>
    </source>
</evidence>
<reference evidence="3 4" key="1">
    <citation type="journal article" date="2018" name="Nat. Ecol. Evol.">
        <title>Pezizomycetes genomes reveal the molecular basis of ectomycorrhizal truffle lifestyle.</title>
        <authorList>
            <person name="Murat C."/>
            <person name="Payen T."/>
            <person name="Noel B."/>
            <person name="Kuo A."/>
            <person name="Morin E."/>
            <person name="Chen J."/>
            <person name="Kohler A."/>
            <person name="Krizsan K."/>
            <person name="Balestrini R."/>
            <person name="Da Silva C."/>
            <person name="Montanini B."/>
            <person name="Hainaut M."/>
            <person name="Levati E."/>
            <person name="Barry K.W."/>
            <person name="Belfiori B."/>
            <person name="Cichocki N."/>
            <person name="Clum A."/>
            <person name="Dockter R.B."/>
            <person name="Fauchery L."/>
            <person name="Guy J."/>
            <person name="Iotti M."/>
            <person name="Le Tacon F."/>
            <person name="Lindquist E.A."/>
            <person name="Lipzen A."/>
            <person name="Malagnac F."/>
            <person name="Mello A."/>
            <person name="Molinier V."/>
            <person name="Miyauchi S."/>
            <person name="Poulain J."/>
            <person name="Riccioni C."/>
            <person name="Rubini A."/>
            <person name="Sitrit Y."/>
            <person name="Splivallo R."/>
            <person name="Traeger S."/>
            <person name="Wang M."/>
            <person name="Zifcakova L."/>
            <person name="Wipf D."/>
            <person name="Zambonelli A."/>
            <person name="Paolocci F."/>
            <person name="Nowrousian M."/>
            <person name="Ottonello S."/>
            <person name="Baldrian P."/>
            <person name="Spatafora J.W."/>
            <person name="Henrissat B."/>
            <person name="Nagy L.G."/>
            <person name="Aury J.M."/>
            <person name="Wincker P."/>
            <person name="Grigoriev I.V."/>
            <person name="Bonfante P."/>
            <person name="Martin F.M."/>
        </authorList>
    </citation>
    <scope>NUCLEOTIDE SEQUENCE [LARGE SCALE GENOMIC DNA]</scope>
    <source>
        <strain evidence="3 4">CCBAS932</strain>
    </source>
</reference>
<dbReference type="PRINTS" id="PR01438">
    <property type="entry name" value="UNVRSLSTRESS"/>
</dbReference>
<dbReference type="STRING" id="1392247.A0A3N4KN18"/>
<gene>
    <name evidence="3" type="ORF">P167DRAFT_181637</name>
</gene>
<dbReference type="Pfam" id="PF00582">
    <property type="entry name" value="Usp"/>
    <property type="match status" value="1"/>
</dbReference>
<feature type="region of interest" description="Disordered" evidence="1">
    <location>
        <begin position="393"/>
        <end position="432"/>
    </location>
</feature>
<accession>A0A3N4KN18</accession>
<dbReference type="SUPFAM" id="SSF52402">
    <property type="entry name" value="Adenine nucleotide alpha hydrolases-like"/>
    <property type="match status" value="1"/>
</dbReference>
<feature type="region of interest" description="Disordered" evidence="1">
    <location>
        <begin position="552"/>
        <end position="586"/>
    </location>
</feature>
<feature type="domain" description="UspA" evidence="2">
    <location>
        <begin position="485"/>
        <end position="673"/>
    </location>
</feature>
<evidence type="ECO:0000256" key="1">
    <source>
        <dbReference type="SAM" id="MobiDB-lite"/>
    </source>
</evidence>
<protein>
    <recommendedName>
        <fullName evidence="2">UspA domain-containing protein</fullName>
    </recommendedName>
</protein>
<dbReference type="AlphaFoldDB" id="A0A3N4KN18"/>
<evidence type="ECO:0000313" key="4">
    <source>
        <dbReference type="Proteomes" id="UP000277580"/>
    </source>
</evidence>
<feature type="compositionally biased region" description="Polar residues" evidence="1">
    <location>
        <begin position="118"/>
        <end position="133"/>
    </location>
</feature>
<feature type="compositionally biased region" description="Basic and acidic residues" evidence="1">
    <location>
        <begin position="295"/>
        <end position="318"/>
    </location>
</feature>
<feature type="compositionally biased region" description="Polar residues" evidence="1">
    <location>
        <begin position="55"/>
        <end position="66"/>
    </location>
</feature>
<feature type="compositionally biased region" description="Polar residues" evidence="1">
    <location>
        <begin position="552"/>
        <end position="568"/>
    </location>
</feature>
<feature type="region of interest" description="Disordered" evidence="1">
    <location>
        <begin position="20"/>
        <end position="200"/>
    </location>
</feature>
<feature type="compositionally biased region" description="Basic and acidic residues" evidence="1">
    <location>
        <begin position="231"/>
        <end position="245"/>
    </location>
</feature>
<dbReference type="InParanoid" id="A0A3N4KN18"/>
<dbReference type="InterPro" id="IPR006015">
    <property type="entry name" value="Universal_stress_UspA"/>
</dbReference>
<dbReference type="OrthoDB" id="992776at2759"/>
<dbReference type="PANTHER" id="PTHR46100:SF4">
    <property type="entry name" value="USPA DOMAIN-CONTAINING PROTEIN"/>
    <property type="match status" value="1"/>
</dbReference>
<dbReference type="PANTHER" id="PTHR46100">
    <property type="entry name" value="IMP2'P"/>
    <property type="match status" value="1"/>
</dbReference>
<proteinExistence type="predicted"/>
<feature type="region of interest" description="Disordered" evidence="1">
    <location>
        <begin position="224"/>
        <end position="357"/>
    </location>
</feature>
<feature type="compositionally biased region" description="Basic and acidic residues" evidence="1">
    <location>
        <begin position="260"/>
        <end position="273"/>
    </location>
</feature>
<dbReference type="Proteomes" id="UP000277580">
    <property type="component" value="Unassembled WGS sequence"/>
</dbReference>
<organism evidence="3 4">
    <name type="scientific">Morchella conica CCBAS932</name>
    <dbReference type="NCBI Taxonomy" id="1392247"/>
    <lineage>
        <taxon>Eukaryota</taxon>
        <taxon>Fungi</taxon>
        <taxon>Dikarya</taxon>
        <taxon>Ascomycota</taxon>
        <taxon>Pezizomycotina</taxon>
        <taxon>Pezizomycetes</taxon>
        <taxon>Pezizales</taxon>
        <taxon>Morchellaceae</taxon>
        <taxon>Morchella</taxon>
    </lineage>
</organism>